<dbReference type="Proteomes" id="UP001219525">
    <property type="component" value="Unassembled WGS sequence"/>
</dbReference>
<gene>
    <name evidence="2" type="ORF">GGX14DRAFT_387379</name>
</gene>
<keyword evidence="3" id="KW-1185">Reference proteome</keyword>
<name>A0AAD7E3A9_9AGAR</name>
<protein>
    <submittedName>
        <fullName evidence="2">Uncharacterized protein</fullName>
    </submittedName>
</protein>
<evidence type="ECO:0000313" key="2">
    <source>
        <dbReference type="EMBL" id="KAJ7224710.1"/>
    </source>
</evidence>
<sequence>MHTLRRAERGADAPSLQQIKVDNYPILCMKVKVDGIHGGSEHEGAERAGGGDVKRRSADPRRQRKPMRHLPVSGMFGYITWQLLSRARCACARGGAQNAALMHHAALMQYFSSMSPASTLVDGGSANKPAAAKFPHFPTMFAPPSDACRGHKYAARREAAGGLPVWAGRESTYCHAPAGGGAQRAGTREQGITQNMRDSDTWWRSTGGFLPRVMCYSCMPLDLAVHQPSQSRRFLMHSVGAHVTDVLATLLKVQLEETLTCTPTAAHERRHHGVVPHQHGVHREPWVDGQYLKWRGGGENRKGHARTQKAYTLSVAPTAPVYSDMTSERMLILEPA</sequence>
<feature type="compositionally biased region" description="Basic and acidic residues" evidence="1">
    <location>
        <begin position="52"/>
        <end position="61"/>
    </location>
</feature>
<evidence type="ECO:0000256" key="1">
    <source>
        <dbReference type="SAM" id="MobiDB-lite"/>
    </source>
</evidence>
<dbReference type="EMBL" id="JARJCW010000005">
    <property type="protein sequence ID" value="KAJ7224710.1"/>
    <property type="molecule type" value="Genomic_DNA"/>
</dbReference>
<feature type="region of interest" description="Disordered" evidence="1">
    <location>
        <begin position="39"/>
        <end position="69"/>
    </location>
</feature>
<accession>A0AAD7E3A9</accession>
<comment type="caution">
    <text evidence="2">The sequence shown here is derived from an EMBL/GenBank/DDBJ whole genome shotgun (WGS) entry which is preliminary data.</text>
</comment>
<reference evidence="2" key="1">
    <citation type="submission" date="2023-03" db="EMBL/GenBank/DDBJ databases">
        <title>Massive genome expansion in bonnet fungi (Mycena s.s.) driven by repeated elements and novel gene families across ecological guilds.</title>
        <authorList>
            <consortium name="Lawrence Berkeley National Laboratory"/>
            <person name="Harder C.B."/>
            <person name="Miyauchi S."/>
            <person name="Viragh M."/>
            <person name="Kuo A."/>
            <person name="Thoen E."/>
            <person name="Andreopoulos B."/>
            <person name="Lu D."/>
            <person name="Skrede I."/>
            <person name="Drula E."/>
            <person name="Henrissat B."/>
            <person name="Morin E."/>
            <person name="Kohler A."/>
            <person name="Barry K."/>
            <person name="LaButti K."/>
            <person name="Morin E."/>
            <person name="Salamov A."/>
            <person name="Lipzen A."/>
            <person name="Mereny Z."/>
            <person name="Hegedus B."/>
            <person name="Baldrian P."/>
            <person name="Stursova M."/>
            <person name="Weitz H."/>
            <person name="Taylor A."/>
            <person name="Grigoriev I.V."/>
            <person name="Nagy L.G."/>
            <person name="Martin F."/>
            <person name="Kauserud H."/>
        </authorList>
    </citation>
    <scope>NUCLEOTIDE SEQUENCE</scope>
    <source>
        <strain evidence="2">9144</strain>
    </source>
</reference>
<organism evidence="2 3">
    <name type="scientific">Mycena pura</name>
    <dbReference type="NCBI Taxonomy" id="153505"/>
    <lineage>
        <taxon>Eukaryota</taxon>
        <taxon>Fungi</taxon>
        <taxon>Dikarya</taxon>
        <taxon>Basidiomycota</taxon>
        <taxon>Agaricomycotina</taxon>
        <taxon>Agaricomycetes</taxon>
        <taxon>Agaricomycetidae</taxon>
        <taxon>Agaricales</taxon>
        <taxon>Marasmiineae</taxon>
        <taxon>Mycenaceae</taxon>
        <taxon>Mycena</taxon>
    </lineage>
</organism>
<dbReference type="AlphaFoldDB" id="A0AAD7E3A9"/>
<proteinExistence type="predicted"/>
<evidence type="ECO:0000313" key="3">
    <source>
        <dbReference type="Proteomes" id="UP001219525"/>
    </source>
</evidence>